<dbReference type="HOGENOM" id="CLU_3323768_0_0_4"/>
<proteinExistence type="predicted"/>
<dbReference type="Proteomes" id="UP000006552">
    <property type="component" value="Chromosome"/>
</dbReference>
<protein>
    <submittedName>
        <fullName evidence="1">Uncharacterized protein</fullName>
    </submittedName>
</protein>
<accession>Q5P6T7</accession>
<reference evidence="1 2" key="1">
    <citation type="journal article" date="2005" name="Arch. Microbiol.">
        <title>The genome sequence of an anaerobic aromatic-degrading denitrifying bacterium, strain EbN1.</title>
        <authorList>
            <person name="Rabus R."/>
            <person name="Kube M."/>
            <person name="Heider J."/>
            <person name="Beck A."/>
            <person name="Heitmann K."/>
            <person name="Widdel F."/>
            <person name="Reinhardt R."/>
        </authorList>
    </citation>
    <scope>NUCLEOTIDE SEQUENCE [LARGE SCALE GENOMIC DNA]</scope>
    <source>
        <strain evidence="1 2">EbN1</strain>
    </source>
</reference>
<gene>
    <name evidence="1" type="ORF">ebA1551</name>
</gene>
<dbReference type="STRING" id="76114.ebA1551"/>
<sequence length="38" mass="4538">MSGLRGNRTWPHLSFQAQLTFDRRFQPLAQLSRTVHRK</sequence>
<dbReference type="KEGG" id="eba:ebA1551"/>
<evidence type="ECO:0000313" key="1">
    <source>
        <dbReference type="EMBL" id="CAI06974.1"/>
    </source>
</evidence>
<organism evidence="1 2">
    <name type="scientific">Aromatoleum aromaticum (strain DSM 19018 / LMG 30748 / EbN1)</name>
    <name type="common">Azoarcus sp. (strain EbN1)</name>
    <dbReference type="NCBI Taxonomy" id="76114"/>
    <lineage>
        <taxon>Bacteria</taxon>
        <taxon>Pseudomonadati</taxon>
        <taxon>Pseudomonadota</taxon>
        <taxon>Betaproteobacteria</taxon>
        <taxon>Rhodocyclales</taxon>
        <taxon>Rhodocyclaceae</taxon>
        <taxon>Aromatoleum</taxon>
    </lineage>
</organism>
<dbReference type="EMBL" id="CR555306">
    <property type="protein sequence ID" value="CAI06974.1"/>
    <property type="molecule type" value="Genomic_DNA"/>
</dbReference>
<evidence type="ECO:0000313" key="2">
    <source>
        <dbReference type="Proteomes" id="UP000006552"/>
    </source>
</evidence>
<dbReference type="AlphaFoldDB" id="Q5P6T7"/>
<name>Q5P6T7_AROAE</name>
<keyword evidence="2" id="KW-1185">Reference proteome</keyword>